<sequence length="498" mass="54113">MKSATAEKEERRKNGRMCRSCTHLVQESKFGTNPNATRTSTKCEISPLADGRDDPRSSACPRASADVSRQLQIGGETRPETERQGRPEMEMAIGGEEAAAGLAGKAGGAPASGEYWSEALKSFLDHIPVSSVSGAVQSSPSPALELNLDGCVLDAIGSMYRSNVGGAVIVDEVHSSLGKFVNRDIGFVDFPSLVLWAIEELDRVSTEQGKSSDFLSSLKCHPQIAETKIAWLAKLFLPEPFFPVRSHDTLFHAMLLFSKHQRLNVIPVVESVNSIVDGFVTQNAVIELLLQSSGLEWLDKIVDKQLSEFRFVNASKPVSVYSDHSTADAFRVLSKEKTGVAVIDRKTRCLTGMIQCSDVYLLLDDNSLFSNRRTLSAEEFVQLKKKDDKGSTEPSSASEKQSILSLRSRAQQRAGMSVTNRKSDSLKQAMENLAASGSSCSFIVDEHGQVEGVVTTKDIISVFSPPCMDSRIDGGTFFSAVLEQAGCRVENGQMISNS</sequence>
<keyword evidence="2" id="KW-1185">Reference proteome</keyword>
<proteinExistence type="predicted"/>
<dbReference type="Proteomes" id="UP001732700">
    <property type="component" value="Chromosome 3C"/>
</dbReference>
<evidence type="ECO:0000313" key="2">
    <source>
        <dbReference type="Proteomes" id="UP001732700"/>
    </source>
</evidence>
<evidence type="ECO:0000313" key="1">
    <source>
        <dbReference type="EnsemblPlants" id="AVESA.00010b.r2.3CG0469610.1.CDS"/>
    </source>
</evidence>
<protein>
    <submittedName>
        <fullName evidence="1">Uncharacterized protein</fullName>
    </submittedName>
</protein>
<dbReference type="EnsemblPlants" id="AVESA.00010b.r2.3CG0469610.1">
    <property type="protein sequence ID" value="AVESA.00010b.r2.3CG0469610.1.CDS"/>
    <property type="gene ID" value="AVESA.00010b.r2.3CG0469610"/>
</dbReference>
<reference evidence="1" key="1">
    <citation type="submission" date="2021-05" db="EMBL/GenBank/DDBJ databases">
        <authorList>
            <person name="Scholz U."/>
            <person name="Mascher M."/>
            <person name="Fiebig A."/>
        </authorList>
    </citation>
    <scope>NUCLEOTIDE SEQUENCE [LARGE SCALE GENOMIC DNA]</scope>
</reference>
<accession>A0ACD5VLB6</accession>
<organism evidence="1 2">
    <name type="scientific">Avena sativa</name>
    <name type="common">Oat</name>
    <dbReference type="NCBI Taxonomy" id="4498"/>
    <lineage>
        <taxon>Eukaryota</taxon>
        <taxon>Viridiplantae</taxon>
        <taxon>Streptophyta</taxon>
        <taxon>Embryophyta</taxon>
        <taxon>Tracheophyta</taxon>
        <taxon>Spermatophyta</taxon>
        <taxon>Magnoliopsida</taxon>
        <taxon>Liliopsida</taxon>
        <taxon>Poales</taxon>
        <taxon>Poaceae</taxon>
        <taxon>BOP clade</taxon>
        <taxon>Pooideae</taxon>
        <taxon>Poodae</taxon>
        <taxon>Poeae</taxon>
        <taxon>Poeae Chloroplast Group 1 (Aveneae type)</taxon>
        <taxon>Aveninae</taxon>
        <taxon>Avena</taxon>
    </lineage>
</organism>
<reference evidence="1" key="2">
    <citation type="submission" date="2025-09" db="UniProtKB">
        <authorList>
            <consortium name="EnsemblPlants"/>
        </authorList>
    </citation>
    <scope>IDENTIFICATION</scope>
</reference>
<name>A0ACD5VLB6_AVESA</name>